<dbReference type="InterPro" id="IPR038217">
    <property type="entry name" value="MRG_C_sf"/>
</dbReference>
<reference evidence="9" key="1">
    <citation type="journal article" date="2015" name="PLoS Genet.">
        <title>Genome Sequence and Transcriptome Analyses of Chrysochromulina tobin: Metabolic Tools for Enhanced Algal Fitness in the Prominent Order Prymnesiales (Haptophyceae).</title>
        <authorList>
            <person name="Hovde B.T."/>
            <person name="Deodato C.R."/>
            <person name="Hunsperger H.M."/>
            <person name="Ryken S.A."/>
            <person name="Yost W."/>
            <person name="Jha R.K."/>
            <person name="Patterson J."/>
            <person name="Monnat R.J. Jr."/>
            <person name="Barlow S.B."/>
            <person name="Starkenburg S.R."/>
            <person name="Cattolico R.A."/>
        </authorList>
    </citation>
    <scope>NUCLEOTIDE SEQUENCE</scope>
    <source>
        <strain evidence="9">CCMP291</strain>
    </source>
</reference>
<evidence type="ECO:0000256" key="6">
    <source>
        <dbReference type="SAM" id="MobiDB-lite"/>
    </source>
</evidence>
<dbReference type="InterPro" id="IPR026541">
    <property type="entry name" value="MRG_dom"/>
</dbReference>
<evidence type="ECO:0000256" key="3">
    <source>
        <dbReference type="ARBA" id="ARBA00023015"/>
    </source>
</evidence>
<evidence type="ECO:0000256" key="5">
    <source>
        <dbReference type="ARBA" id="ARBA00023242"/>
    </source>
</evidence>
<dbReference type="EMBL" id="JWZX01002687">
    <property type="protein sequence ID" value="KOO27670.1"/>
    <property type="molecule type" value="Genomic_DNA"/>
</dbReference>
<dbReference type="PROSITE" id="PS51640">
    <property type="entry name" value="MRG"/>
    <property type="match status" value="1"/>
</dbReference>
<dbReference type="Gene3D" id="2.30.30.140">
    <property type="match status" value="1"/>
</dbReference>
<feature type="region of interest" description="Disordered" evidence="6">
    <location>
        <begin position="89"/>
        <end position="112"/>
    </location>
</feature>
<dbReference type="InterPro" id="IPR053820">
    <property type="entry name" value="MSL3_chromo-like"/>
</dbReference>
<keyword evidence="3" id="KW-0805">Transcription regulation</keyword>
<accession>A0A0M0JMF1</accession>
<dbReference type="GO" id="GO:0000123">
    <property type="term" value="C:histone acetyltransferase complex"/>
    <property type="evidence" value="ECO:0007669"/>
    <property type="project" value="TreeGrafter"/>
</dbReference>
<dbReference type="PIRSF" id="PIRSF038133">
    <property type="entry name" value="HAT_Nua4_EAF3/MRG15"/>
    <property type="match status" value="1"/>
</dbReference>
<dbReference type="Pfam" id="PF22732">
    <property type="entry name" value="MSL3_chromo-like"/>
    <property type="match status" value="1"/>
</dbReference>
<gene>
    <name evidence="8" type="ORF">Ctob_009886</name>
</gene>
<name>A0A0M0JMF1_9EUKA</name>
<feature type="domain" description="Chromo" evidence="7">
    <location>
        <begin position="7"/>
        <end position="79"/>
    </location>
</feature>
<evidence type="ECO:0000256" key="4">
    <source>
        <dbReference type="ARBA" id="ARBA00023163"/>
    </source>
</evidence>
<dbReference type="InterPro" id="IPR008676">
    <property type="entry name" value="MRG"/>
</dbReference>
<dbReference type="GO" id="GO:0005634">
    <property type="term" value="C:nucleus"/>
    <property type="evidence" value="ECO:0007669"/>
    <property type="project" value="UniProtKB-SubCell"/>
</dbReference>
<dbReference type="SUPFAM" id="SSF54160">
    <property type="entry name" value="Chromo domain-like"/>
    <property type="match status" value="1"/>
</dbReference>
<dbReference type="InterPro" id="IPR016197">
    <property type="entry name" value="Chromo-like_dom_sf"/>
</dbReference>
<evidence type="ECO:0000256" key="2">
    <source>
        <dbReference type="ARBA" id="ARBA00022853"/>
    </source>
</evidence>
<dbReference type="SMART" id="SM00298">
    <property type="entry name" value="CHROMO"/>
    <property type="match status" value="1"/>
</dbReference>
<protein>
    <submittedName>
        <fullName evidence="8">Nua4 complex subunit eaf3-like protein</fullName>
    </submittedName>
</protein>
<evidence type="ECO:0000313" key="8">
    <source>
        <dbReference type="EMBL" id="KOO27670.1"/>
    </source>
</evidence>
<dbReference type="OrthoDB" id="124855at2759"/>
<evidence type="ECO:0000259" key="7">
    <source>
        <dbReference type="SMART" id="SM00298"/>
    </source>
</evidence>
<keyword evidence="9" id="KW-1185">Reference proteome</keyword>
<dbReference type="AlphaFoldDB" id="A0A0M0JMF1"/>
<evidence type="ECO:0000256" key="1">
    <source>
        <dbReference type="ARBA" id="ARBA00004123"/>
    </source>
</evidence>
<dbReference type="Proteomes" id="UP000037460">
    <property type="component" value="Unassembled WGS sequence"/>
</dbReference>
<sequence length="294" mass="33330">MPQSFAFTEGEDVLAYHGPLIHEAKVRQMETKDAPSGGKLRLYLLRYTGYSTHWDEWVPESRILKNSPENVALQKDRIKDFQRAHKQKVKAESGVGSGAAGGGGAGGVAKKARIEGPSEEALSAELRESLRLPHGLKLKMIEDWERITRERKLVPLPRTGGATITELLDEFKSAKTRRTAHERLYGEVCDGLRSYFNQALPTLLLYAYERRQYRDQCKHKAAAPVDVYGAEHLLRLFVKLPELLAKCNMQREHLTVLVAKLTELLKFLQSNKAKFFANEYEVPTDEYVRALGHE</sequence>
<dbReference type="GO" id="GO:0006355">
    <property type="term" value="P:regulation of DNA-templated transcription"/>
    <property type="evidence" value="ECO:0007669"/>
    <property type="project" value="InterPro"/>
</dbReference>
<dbReference type="PANTHER" id="PTHR10880:SF15">
    <property type="entry name" value="MSL COMPLEX SUBUNIT 3"/>
    <property type="match status" value="1"/>
</dbReference>
<comment type="caution">
    <text evidence="8">The sequence shown here is derived from an EMBL/GenBank/DDBJ whole genome shotgun (WGS) entry which is preliminary data.</text>
</comment>
<dbReference type="InterPro" id="IPR000953">
    <property type="entry name" value="Chromo/chromo_shadow_dom"/>
</dbReference>
<keyword evidence="4" id="KW-0804">Transcription</keyword>
<dbReference type="Pfam" id="PF05712">
    <property type="entry name" value="MRG"/>
    <property type="match status" value="1"/>
</dbReference>
<feature type="compositionally biased region" description="Gly residues" evidence="6">
    <location>
        <begin position="95"/>
        <end position="107"/>
    </location>
</feature>
<dbReference type="PANTHER" id="PTHR10880">
    <property type="entry name" value="MORTALITY FACTOR 4-LIKE PROTEIN"/>
    <property type="match status" value="1"/>
</dbReference>
<dbReference type="Gene3D" id="1.10.274.30">
    <property type="entry name" value="MRG domain"/>
    <property type="match status" value="1"/>
</dbReference>
<organism evidence="8 9">
    <name type="scientific">Chrysochromulina tobinii</name>
    <dbReference type="NCBI Taxonomy" id="1460289"/>
    <lineage>
        <taxon>Eukaryota</taxon>
        <taxon>Haptista</taxon>
        <taxon>Haptophyta</taxon>
        <taxon>Prymnesiophyceae</taxon>
        <taxon>Prymnesiales</taxon>
        <taxon>Chrysochromulinaceae</taxon>
        <taxon>Chrysochromulina</taxon>
    </lineage>
</organism>
<keyword evidence="5" id="KW-0539">Nucleus</keyword>
<keyword evidence="2" id="KW-0156">Chromatin regulator</keyword>
<proteinExistence type="predicted"/>
<comment type="subcellular location">
    <subcellularLocation>
        <location evidence="1">Nucleus</location>
    </subcellularLocation>
</comment>
<dbReference type="GO" id="GO:0006325">
    <property type="term" value="P:chromatin organization"/>
    <property type="evidence" value="ECO:0007669"/>
    <property type="project" value="UniProtKB-KW"/>
</dbReference>
<evidence type="ECO:0000313" key="9">
    <source>
        <dbReference type="Proteomes" id="UP000037460"/>
    </source>
</evidence>